<accession>A0A1H1NM51</accession>
<protein>
    <submittedName>
        <fullName evidence="1">Uncharacterized protein</fullName>
    </submittedName>
</protein>
<dbReference type="AlphaFoldDB" id="A0A1H1NM51"/>
<keyword evidence="2" id="KW-1185">Reference proteome</keyword>
<dbReference type="Proteomes" id="UP000199092">
    <property type="component" value="Chromosome I"/>
</dbReference>
<evidence type="ECO:0000313" key="1">
    <source>
        <dbReference type="EMBL" id="SDS00074.1"/>
    </source>
</evidence>
<sequence length="161" mass="17390">MPAGWRTVALEGSTEEGFEGNGSWVHARDPRYAAQDAITIGCADVTRDDYPDPVAALEGNYTDGDGAPGVGLALDFADEAAAAAYWERYTAQVAACRTLDEPVRTALVEGLPGLVDRRTYPDGEWTEVGRRSRARVTLVILSDPGHRMSRAQARLLLDQLA</sequence>
<evidence type="ECO:0000313" key="2">
    <source>
        <dbReference type="Proteomes" id="UP000199092"/>
    </source>
</evidence>
<name>A0A1H1NM51_9ACTN</name>
<proteinExistence type="predicted"/>
<organism evidence="1 2">
    <name type="scientific">Friedmanniella luteola</name>
    <dbReference type="NCBI Taxonomy" id="546871"/>
    <lineage>
        <taxon>Bacteria</taxon>
        <taxon>Bacillati</taxon>
        <taxon>Actinomycetota</taxon>
        <taxon>Actinomycetes</taxon>
        <taxon>Propionibacteriales</taxon>
        <taxon>Nocardioidaceae</taxon>
        <taxon>Friedmanniella</taxon>
    </lineage>
</organism>
<reference evidence="1 2" key="1">
    <citation type="submission" date="2016-10" db="EMBL/GenBank/DDBJ databases">
        <authorList>
            <person name="de Groot N.N."/>
        </authorList>
    </citation>
    <scope>NUCLEOTIDE SEQUENCE [LARGE SCALE GENOMIC DNA]</scope>
    <source>
        <strain evidence="1 2">DSM 21741</strain>
    </source>
</reference>
<dbReference type="EMBL" id="LT629749">
    <property type="protein sequence ID" value="SDS00074.1"/>
    <property type="molecule type" value="Genomic_DNA"/>
</dbReference>
<gene>
    <name evidence="1" type="ORF">SAMN04488543_0896</name>
</gene>